<evidence type="ECO:0000256" key="1">
    <source>
        <dbReference type="SAM" id="MobiDB-lite"/>
    </source>
</evidence>
<organism evidence="2 3">
    <name type="scientific">Phyllosticta citricarpa</name>
    <dbReference type="NCBI Taxonomy" id="55181"/>
    <lineage>
        <taxon>Eukaryota</taxon>
        <taxon>Fungi</taxon>
        <taxon>Dikarya</taxon>
        <taxon>Ascomycota</taxon>
        <taxon>Pezizomycotina</taxon>
        <taxon>Dothideomycetes</taxon>
        <taxon>Dothideomycetes incertae sedis</taxon>
        <taxon>Botryosphaeriales</taxon>
        <taxon>Phyllostictaceae</taxon>
        <taxon>Phyllosticta</taxon>
    </lineage>
</organism>
<proteinExistence type="predicted"/>
<comment type="caution">
    <text evidence="2">The sequence shown here is derived from an EMBL/GenBank/DDBJ whole genome shotgun (WGS) entry which is preliminary data.</text>
</comment>
<gene>
    <name evidence="2" type="ORF">IWX46DRAFT_579310</name>
</gene>
<dbReference type="EMBL" id="JBBPDW010000008">
    <property type="protein sequence ID" value="KAK7549954.1"/>
    <property type="molecule type" value="Genomic_DNA"/>
</dbReference>
<accession>A0ABR1MHS3</accession>
<evidence type="ECO:0008006" key="4">
    <source>
        <dbReference type="Google" id="ProtNLM"/>
    </source>
</evidence>
<feature type="region of interest" description="Disordered" evidence="1">
    <location>
        <begin position="1"/>
        <end position="20"/>
    </location>
</feature>
<dbReference type="Proteomes" id="UP001365128">
    <property type="component" value="Unassembled WGS sequence"/>
</dbReference>
<keyword evidence="3" id="KW-1185">Reference proteome</keyword>
<reference evidence="2 3" key="1">
    <citation type="submission" date="2024-04" db="EMBL/GenBank/DDBJ databases">
        <title>Phyllosticta paracitricarpa is synonymous to the EU quarantine fungus P. citricarpa based on phylogenomic analyses.</title>
        <authorList>
            <consortium name="Lawrence Berkeley National Laboratory"/>
            <person name="Van Ingen-Buijs V.A."/>
            <person name="Van Westerhoven A.C."/>
            <person name="Haridas S."/>
            <person name="Skiadas P."/>
            <person name="Martin F."/>
            <person name="Groenewald J.Z."/>
            <person name="Crous P.W."/>
            <person name="Seidl M.F."/>
        </authorList>
    </citation>
    <scope>NUCLEOTIDE SEQUENCE [LARGE SCALE GENOMIC DNA]</scope>
    <source>
        <strain evidence="2 3">CBS 122670</strain>
    </source>
</reference>
<evidence type="ECO:0000313" key="2">
    <source>
        <dbReference type="EMBL" id="KAK7549954.1"/>
    </source>
</evidence>
<evidence type="ECO:0000313" key="3">
    <source>
        <dbReference type="Proteomes" id="UP001365128"/>
    </source>
</evidence>
<name>A0ABR1MHS3_9PEZI</name>
<protein>
    <recommendedName>
        <fullName evidence="4">Transmembrane protein</fullName>
    </recommendedName>
</protein>
<sequence length="203" mass="21780">MSDFPADKESQPASARGASIPPSSLFLNLLTLEPHQADTGSTTFNSSAHREESHRGSIVQPNPTTHTHTLSLSLRAKQKKAKHGVQFHPLANARFLLISFSSSVFHLVGHSFSSLAGWLAVWLFVLLPVSQPAVSLLFPTSSESVHANASATVRCAGSAGEARPSRRKQASCRVVSCRATGRCTAMLRCLYFSSGVGLLLIEQ</sequence>
<feature type="region of interest" description="Disordered" evidence="1">
    <location>
        <begin position="40"/>
        <end position="66"/>
    </location>
</feature>
<feature type="compositionally biased region" description="Basic and acidic residues" evidence="1">
    <location>
        <begin position="1"/>
        <end position="10"/>
    </location>
</feature>